<dbReference type="EMBL" id="MN617843">
    <property type="protein sequence ID" value="QGH75284.1"/>
    <property type="molecule type" value="Genomic_DNA"/>
</dbReference>
<dbReference type="Proteomes" id="UP000370142">
    <property type="component" value="Segment"/>
</dbReference>
<dbReference type="KEGG" id="vg:60321200"/>
<evidence type="ECO:0000256" key="1">
    <source>
        <dbReference type="SAM" id="MobiDB-lite"/>
    </source>
</evidence>
<name>A0A5Q2WEH8_9CAUD</name>
<evidence type="ECO:0000313" key="3">
    <source>
        <dbReference type="Proteomes" id="UP000370142"/>
    </source>
</evidence>
<keyword evidence="3" id="KW-1185">Reference proteome</keyword>
<feature type="region of interest" description="Disordered" evidence="1">
    <location>
        <begin position="18"/>
        <end position="40"/>
    </location>
</feature>
<sequence>MATYDYALGFEAWTGPAEKLPAQPMEPLPVASDAPEGEQDRYAKALSAHQDAKRAYEADLFALTAKDENWSQQYTPLGQNKAAAEEQVKEFAALHFTNPLVRNVGLYRTPVVKWEKLDLS</sequence>
<dbReference type="GeneID" id="60321200"/>
<evidence type="ECO:0000313" key="2">
    <source>
        <dbReference type="EMBL" id="QGH75284.1"/>
    </source>
</evidence>
<reference evidence="2 3" key="1">
    <citation type="submission" date="2019-10" db="EMBL/GenBank/DDBJ databases">
        <authorList>
            <person name="Jorgensen H.J."/>
            <person name="Tolsma S."/>
            <person name="Caruso S.M."/>
            <person name="Garlena R.A."/>
            <person name="Russell D.A."/>
            <person name="Pope W.H."/>
            <person name="Jacobs-Se D."/>
            <person name="Hatfull G.F."/>
        </authorList>
    </citation>
    <scope>NUCLEOTIDE SEQUENCE [LARGE SCALE GENOMIC DNA]</scope>
</reference>
<gene>
    <name evidence="2" type="primary">36</name>
    <name evidence="2" type="ORF">SEA_QUESADILLA_36</name>
</gene>
<proteinExistence type="predicted"/>
<organism evidence="2 3">
    <name type="scientific">Mycobacterium phage Quesadilla</name>
    <dbReference type="NCBI Taxonomy" id="2664226"/>
    <lineage>
        <taxon>Viruses</taxon>
        <taxon>Duplodnaviria</taxon>
        <taxon>Heunggongvirae</taxon>
        <taxon>Uroviricota</taxon>
        <taxon>Caudoviricetes</taxon>
        <taxon>Bclasvirinae</taxon>
        <taxon>Quesadillavirus</taxon>
        <taxon>Quesadillavirus quesadilla</taxon>
    </lineage>
</organism>
<dbReference type="RefSeq" id="YP_009949792.1">
    <property type="nucleotide sequence ID" value="NC_051584.1"/>
</dbReference>
<accession>A0A5Q2WEH8</accession>
<protein>
    <submittedName>
        <fullName evidence="2">Uncharacterized protein</fullName>
    </submittedName>
</protein>